<dbReference type="EMBL" id="CAJPWZ010000974">
    <property type="protein sequence ID" value="CAG2204632.1"/>
    <property type="molecule type" value="Genomic_DNA"/>
</dbReference>
<dbReference type="Gene3D" id="1.10.8.10">
    <property type="entry name" value="DNA helicase RuvA subunit, C-terminal domain"/>
    <property type="match status" value="1"/>
</dbReference>
<evidence type="ECO:0000259" key="1">
    <source>
        <dbReference type="PROSITE" id="PS50030"/>
    </source>
</evidence>
<dbReference type="GO" id="GO:0061630">
    <property type="term" value="F:ubiquitin protein ligase activity"/>
    <property type="evidence" value="ECO:0007669"/>
    <property type="project" value="UniProtKB-EC"/>
</dbReference>
<keyword evidence="2" id="KW-0012">Acyltransferase</keyword>
<proteinExistence type="predicted"/>
<reference evidence="2" key="1">
    <citation type="submission" date="2021-03" db="EMBL/GenBank/DDBJ databases">
        <authorList>
            <person name="Bekaert M."/>
        </authorList>
    </citation>
    <scope>NUCLEOTIDE SEQUENCE</scope>
</reference>
<evidence type="ECO:0000313" key="3">
    <source>
        <dbReference type="Proteomes" id="UP000683360"/>
    </source>
</evidence>
<dbReference type="AlphaFoldDB" id="A0A8S3R9V5"/>
<dbReference type="PROSITE" id="PS50030">
    <property type="entry name" value="UBA"/>
    <property type="match status" value="1"/>
</dbReference>
<dbReference type="PANTHER" id="PTHR22605:SF16">
    <property type="entry name" value="E3 UBIQUITIN-PROTEIN LIGASE RNF213"/>
    <property type="match status" value="1"/>
</dbReference>
<dbReference type="InterPro" id="IPR015940">
    <property type="entry name" value="UBA"/>
</dbReference>
<dbReference type="SUPFAM" id="SSF46934">
    <property type="entry name" value="UBA-like"/>
    <property type="match status" value="1"/>
</dbReference>
<gene>
    <name evidence="2" type="ORF">MEDL_19072</name>
</gene>
<organism evidence="2 3">
    <name type="scientific">Mytilus edulis</name>
    <name type="common">Blue mussel</name>
    <dbReference type="NCBI Taxonomy" id="6550"/>
    <lineage>
        <taxon>Eukaryota</taxon>
        <taxon>Metazoa</taxon>
        <taxon>Spiralia</taxon>
        <taxon>Lophotrochozoa</taxon>
        <taxon>Mollusca</taxon>
        <taxon>Bivalvia</taxon>
        <taxon>Autobranchia</taxon>
        <taxon>Pteriomorphia</taxon>
        <taxon>Mytilida</taxon>
        <taxon>Mytiloidea</taxon>
        <taxon>Mytilidae</taxon>
        <taxon>Mytilinae</taxon>
        <taxon>Mytilus</taxon>
    </lineage>
</organism>
<dbReference type="GO" id="GO:0016887">
    <property type="term" value="F:ATP hydrolysis activity"/>
    <property type="evidence" value="ECO:0007669"/>
    <property type="project" value="InterPro"/>
</dbReference>
<accession>A0A8S3R9V5</accession>
<feature type="domain" description="UBA" evidence="1">
    <location>
        <begin position="62"/>
        <end position="105"/>
    </location>
</feature>
<protein>
    <submittedName>
        <fullName evidence="2">RNF213</fullName>
        <ecNumber evidence="2">2.3.2.27</ecNumber>
    </submittedName>
</protein>
<name>A0A8S3R9V5_MYTED</name>
<dbReference type="InterPro" id="IPR031248">
    <property type="entry name" value="RNF213"/>
</dbReference>
<dbReference type="InterPro" id="IPR009060">
    <property type="entry name" value="UBA-like_sf"/>
</dbReference>
<dbReference type="Proteomes" id="UP000683360">
    <property type="component" value="Unassembled WGS sequence"/>
</dbReference>
<comment type="caution">
    <text evidence="2">The sequence shown here is derived from an EMBL/GenBank/DDBJ whole genome shotgun (WGS) entry which is preliminary data.</text>
</comment>
<keyword evidence="3" id="KW-1185">Reference proteome</keyword>
<keyword evidence="2" id="KW-0808">Transferase</keyword>
<dbReference type="PANTHER" id="PTHR22605">
    <property type="entry name" value="RZ-TYPE DOMAIN-CONTAINING PROTEIN"/>
    <property type="match status" value="1"/>
</dbReference>
<dbReference type="EC" id="2.3.2.27" evidence="2"/>
<evidence type="ECO:0000313" key="2">
    <source>
        <dbReference type="EMBL" id="CAG2204632.1"/>
    </source>
</evidence>
<sequence length="875" mass="99771">MSLEQNPSNLIYPMLSAVKHNCTKEDLIKALSMAKHDVIQKESTANTNLKADSESEILAEVELDETAEALLKQIIDNGYPEGLAKEALKHCDEDLEEALLWCDDHEDDEIIKVTQEMNDVVLAEKLPEESQYSGWLHSSQSRASMTAETVTIERTLPTYFKLGEPNLVIIQENEIYNTCLSIYNNGDEKPLPLSDEVLLCSPSTTLDMKNDKIYCLINADLLDYDVADRAERNLQSMMTSLKSKAKKYKLVILCCAENENKSVIVRALCKFQRPQLFAVNIQNIKHYLLGKLKVEETVNGIKPAAGVDFERAGVGKTLYKKRMVSDLDKKSGRNMRFNQKELTIPLHDKSIDLDEIMSALLAVTLPPVELRPRIFHVDLSHEVQNGVDAFLFKLLVLGCLTHSSGYVWRKSAIDYYIVETLPLMITDTNSKRGVLKCLHHCLEILPSVVCRSPQESLEIMCDIKPHDYTPHDRLFDLVEFKSTIFQRPYQYLKRLDTNCRLDDVRPNIPEGEKKHCLLTLLRHCGIRDPSWSELHHFVSFLDAQLQDFEVSSFCSSVALQDLPGFPKFVLRFLIQMSRDFSTRSLVVSEESPTQVFQVIQENEPQEENDGIIEQYQMRRTWESSPHPYLFFNPDHHSMTFLGFNIEKGTGNLIDLQTKEVLEKNIMEKNLFDALIRNRVNLSENFDSLPRHEKILKLCNVMGIDLAHDPDPTYELTTDNMQNTSDNNGRNRMWKDSTNQVYVLTTATPGVEVKNMILMKVHGGTKASDIIRKVKQAETITARNSKQHKNMDTVLFFDEANTTEAIGVIKEIMCDKTLGGKPMELHQRLKMVAACNPYRKHSKELIQRLEQAGLGYHVDAEKTTDKLGNVSNLEGL</sequence>
<dbReference type="OrthoDB" id="2423195at2759"/>